<comment type="caution">
    <text evidence="1">The sequence shown here is derived from an EMBL/GenBank/DDBJ whole genome shotgun (WGS) entry which is preliminary data.</text>
</comment>
<proteinExistence type="predicted"/>
<sequence>MQKQLEKLLETRMSKGRRSGSRRAVTGMSDNFSALFGRILYAVSLLNPGKYVVFNKNPLLSVYMFFAHNSHKQHIINQIKKYIR</sequence>
<evidence type="ECO:0000313" key="2">
    <source>
        <dbReference type="Proteomes" id="UP000195975"/>
    </source>
</evidence>
<gene>
    <name evidence="1" type="ORF">B5F96_10140</name>
</gene>
<dbReference type="EMBL" id="NFIJ01000009">
    <property type="protein sequence ID" value="OUO05075.1"/>
    <property type="molecule type" value="Genomic_DNA"/>
</dbReference>
<protein>
    <submittedName>
        <fullName evidence="1">Uncharacterized protein</fullName>
    </submittedName>
</protein>
<name>A0A9Q5SRW0_9BACT</name>
<dbReference type="Proteomes" id="UP000195975">
    <property type="component" value="Unassembled WGS sequence"/>
</dbReference>
<organism evidence="1 2">
    <name type="scientific">Parabacteroides johnsonii</name>
    <dbReference type="NCBI Taxonomy" id="387661"/>
    <lineage>
        <taxon>Bacteria</taxon>
        <taxon>Pseudomonadati</taxon>
        <taxon>Bacteroidota</taxon>
        <taxon>Bacteroidia</taxon>
        <taxon>Bacteroidales</taxon>
        <taxon>Tannerellaceae</taxon>
        <taxon>Parabacteroides</taxon>
    </lineage>
</organism>
<evidence type="ECO:0000313" key="1">
    <source>
        <dbReference type="EMBL" id="OUO05075.1"/>
    </source>
</evidence>
<dbReference type="AlphaFoldDB" id="A0A9Q5SRW0"/>
<accession>A0A9Q5SRW0</accession>
<reference evidence="2" key="1">
    <citation type="submission" date="2017-04" db="EMBL/GenBank/DDBJ databases">
        <title>Function of individual gut microbiota members based on whole genome sequencing of pure cultures obtained from chicken caecum.</title>
        <authorList>
            <person name="Medvecky M."/>
            <person name="Cejkova D."/>
            <person name="Polansky O."/>
            <person name="Karasova D."/>
            <person name="Kubasova T."/>
            <person name="Cizek A."/>
            <person name="Rychlik I."/>
        </authorList>
    </citation>
    <scope>NUCLEOTIDE SEQUENCE [LARGE SCALE GENOMIC DNA]</scope>
    <source>
        <strain evidence="2">An42</strain>
    </source>
</reference>